<evidence type="ECO:0000256" key="1">
    <source>
        <dbReference type="ARBA" id="ARBA00002584"/>
    </source>
</evidence>
<dbReference type="InterPro" id="IPR007667">
    <property type="entry name" value="Hypoxia_induced_domain"/>
</dbReference>
<keyword evidence="7" id="KW-0496">Mitochondrion</keyword>
<name>A0ABR0K9V5_9EURO</name>
<dbReference type="Proteomes" id="UP001345013">
    <property type="component" value="Unassembled WGS sequence"/>
</dbReference>
<organism evidence="12 13">
    <name type="scientific">Lithohypha guttulata</name>
    <dbReference type="NCBI Taxonomy" id="1690604"/>
    <lineage>
        <taxon>Eukaryota</taxon>
        <taxon>Fungi</taxon>
        <taxon>Dikarya</taxon>
        <taxon>Ascomycota</taxon>
        <taxon>Pezizomycotina</taxon>
        <taxon>Eurotiomycetes</taxon>
        <taxon>Chaetothyriomycetidae</taxon>
        <taxon>Chaetothyriales</taxon>
        <taxon>Trichomeriaceae</taxon>
        <taxon>Lithohypha</taxon>
    </lineage>
</organism>
<comment type="caution">
    <text evidence="12">The sequence shown here is derived from an EMBL/GenBank/DDBJ whole genome shotgun (WGS) entry which is preliminary data.</text>
</comment>
<dbReference type="PANTHER" id="PTHR12297:SF3">
    <property type="entry name" value="HIG1 DOMAIN FAMILY MEMBER 1A"/>
    <property type="match status" value="1"/>
</dbReference>
<protein>
    <submittedName>
        <fullName evidence="12">Respiratory supercomplex factor 1, mitochondrial</fullName>
    </submittedName>
</protein>
<comment type="subcellular location">
    <subcellularLocation>
        <location evidence="2">Mitochondrion membrane</location>
    </subcellularLocation>
</comment>
<evidence type="ECO:0000313" key="12">
    <source>
        <dbReference type="EMBL" id="KAK5092493.1"/>
    </source>
</evidence>
<evidence type="ECO:0000256" key="8">
    <source>
        <dbReference type="ARBA" id="ARBA00023136"/>
    </source>
</evidence>
<keyword evidence="8 10" id="KW-0472">Membrane</keyword>
<comment type="subunit">
    <text evidence="4">Associates with the respiratory chain complex III/complex IV supercomplex.</text>
</comment>
<evidence type="ECO:0000256" key="5">
    <source>
        <dbReference type="ARBA" id="ARBA00022692"/>
    </source>
</evidence>
<feature type="transmembrane region" description="Helical" evidence="10">
    <location>
        <begin position="77"/>
        <end position="94"/>
    </location>
</feature>
<keyword evidence="13" id="KW-1185">Reference proteome</keyword>
<evidence type="ECO:0000256" key="10">
    <source>
        <dbReference type="SAM" id="Phobius"/>
    </source>
</evidence>
<evidence type="ECO:0000256" key="6">
    <source>
        <dbReference type="ARBA" id="ARBA00022989"/>
    </source>
</evidence>
<dbReference type="Gene3D" id="6.10.140.1320">
    <property type="match status" value="1"/>
</dbReference>
<feature type="region of interest" description="Disordered" evidence="9">
    <location>
        <begin position="1"/>
        <end position="23"/>
    </location>
</feature>
<dbReference type="PANTHER" id="PTHR12297">
    <property type="entry name" value="HYPOXIA-INDUCBILE GENE 1 HIG1 -RELATED"/>
    <property type="match status" value="1"/>
</dbReference>
<reference evidence="12 13" key="1">
    <citation type="submission" date="2023-08" db="EMBL/GenBank/DDBJ databases">
        <title>Black Yeasts Isolated from many extreme environments.</title>
        <authorList>
            <person name="Coleine C."/>
            <person name="Stajich J.E."/>
            <person name="Selbmann L."/>
        </authorList>
    </citation>
    <scope>NUCLEOTIDE SEQUENCE [LARGE SCALE GENOMIC DNA]</scope>
    <source>
        <strain evidence="12 13">CCFEE 5885</strain>
    </source>
</reference>
<proteinExistence type="inferred from homology"/>
<evidence type="ECO:0000256" key="9">
    <source>
        <dbReference type="SAM" id="MobiDB-lite"/>
    </source>
</evidence>
<keyword evidence="6 10" id="KW-1133">Transmembrane helix</keyword>
<dbReference type="Pfam" id="PF04588">
    <property type="entry name" value="HIG_1_N"/>
    <property type="match status" value="1"/>
</dbReference>
<feature type="domain" description="HIG1" evidence="11">
    <location>
        <begin position="14"/>
        <end position="105"/>
    </location>
</feature>
<dbReference type="EMBL" id="JAVRRG010000057">
    <property type="protein sequence ID" value="KAK5092493.1"/>
    <property type="molecule type" value="Genomic_DNA"/>
</dbReference>
<comment type="similarity">
    <text evidence="3">Belongs to the RCF1 family.</text>
</comment>
<dbReference type="InterPro" id="IPR050355">
    <property type="entry name" value="RCF1"/>
</dbReference>
<evidence type="ECO:0000256" key="7">
    <source>
        <dbReference type="ARBA" id="ARBA00023128"/>
    </source>
</evidence>
<evidence type="ECO:0000256" key="2">
    <source>
        <dbReference type="ARBA" id="ARBA00004325"/>
    </source>
</evidence>
<sequence length="200" mass="22928">MAGREPASLSSGDVPSSFDSDPEFFEEGRSAKLWRKLRQEPLIPLGGLATCYALYQATKSIRHGDHHQTNKMFRARIYAQGFTLVALVAGSIFYQDERLKRRSLEKAVEQKKALEKRDKWIAELEARDVEDRAWRERIERESGEAMERAGRAAEKVKSMGNTAKQAVEETFSNKSGREAMVPESWGSEIFWRTSEAWRRV</sequence>
<dbReference type="PROSITE" id="PS51503">
    <property type="entry name" value="HIG1"/>
    <property type="match status" value="1"/>
</dbReference>
<keyword evidence="5 10" id="KW-0812">Transmembrane</keyword>
<evidence type="ECO:0000313" key="13">
    <source>
        <dbReference type="Proteomes" id="UP001345013"/>
    </source>
</evidence>
<comment type="function">
    <text evidence="1">Cytochrome c oxidase subunit which plays a role in assembly of respiratory supercomplexes.</text>
</comment>
<evidence type="ECO:0000256" key="4">
    <source>
        <dbReference type="ARBA" id="ARBA00011565"/>
    </source>
</evidence>
<accession>A0ABR0K9V5</accession>
<gene>
    <name evidence="12" type="primary">RCF1</name>
    <name evidence="12" type="ORF">LTR24_005197</name>
</gene>
<feature type="compositionally biased region" description="Polar residues" evidence="9">
    <location>
        <begin position="8"/>
        <end position="19"/>
    </location>
</feature>
<evidence type="ECO:0000259" key="11">
    <source>
        <dbReference type="PROSITE" id="PS51503"/>
    </source>
</evidence>
<evidence type="ECO:0000256" key="3">
    <source>
        <dbReference type="ARBA" id="ARBA00009366"/>
    </source>
</evidence>